<reference evidence="1" key="2">
    <citation type="submission" date="2015-06" db="UniProtKB">
        <authorList>
            <consortium name="EnsemblMetazoa"/>
        </authorList>
    </citation>
    <scope>IDENTIFICATION</scope>
</reference>
<accession>T1GMI3</accession>
<keyword evidence="2" id="KW-1185">Reference proteome</keyword>
<dbReference type="EnsemblMetazoa" id="MESCA004757-RA">
    <property type="protein sequence ID" value="MESCA004757-PA"/>
    <property type="gene ID" value="MESCA004757"/>
</dbReference>
<dbReference type="EMBL" id="CAQQ02392444">
    <property type="status" value="NOT_ANNOTATED_CDS"/>
    <property type="molecule type" value="Genomic_DNA"/>
</dbReference>
<reference evidence="2" key="1">
    <citation type="submission" date="2013-02" db="EMBL/GenBank/DDBJ databases">
        <authorList>
            <person name="Hughes D."/>
        </authorList>
    </citation>
    <scope>NUCLEOTIDE SEQUENCE</scope>
    <source>
        <strain>Durham</strain>
        <strain evidence="2">NC isolate 2 -- Noor lab</strain>
    </source>
</reference>
<name>T1GMI3_MEGSC</name>
<sequence length="78" mass="9243">MKSYSHFPKKQSSLKSIFLRNVLILSLKTLYPPWFNKHVAILVRQVKKIKLYWIKDKSISVLIILHDNCNEKQKGFVT</sequence>
<dbReference type="AlphaFoldDB" id="T1GMI3"/>
<evidence type="ECO:0000313" key="2">
    <source>
        <dbReference type="Proteomes" id="UP000015102"/>
    </source>
</evidence>
<proteinExistence type="predicted"/>
<protein>
    <submittedName>
        <fullName evidence="1">Uncharacterized protein</fullName>
    </submittedName>
</protein>
<organism evidence="1 2">
    <name type="scientific">Megaselia scalaris</name>
    <name type="common">Humpbacked fly</name>
    <name type="synonym">Phora scalaris</name>
    <dbReference type="NCBI Taxonomy" id="36166"/>
    <lineage>
        <taxon>Eukaryota</taxon>
        <taxon>Metazoa</taxon>
        <taxon>Ecdysozoa</taxon>
        <taxon>Arthropoda</taxon>
        <taxon>Hexapoda</taxon>
        <taxon>Insecta</taxon>
        <taxon>Pterygota</taxon>
        <taxon>Neoptera</taxon>
        <taxon>Endopterygota</taxon>
        <taxon>Diptera</taxon>
        <taxon>Brachycera</taxon>
        <taxon>Muscomorpha</taxon>
        <taxon>Platypezoidea</taxon>
        <taxon>Phoridae</taxon>
        <taxon>Megaseliini</taxon>
        <taxon>Megaselia</taxon>
    </lineage>
</organism>
<dbReference type="Proteomes" id="UP000015102">
    <property type="component" value="Unassembled WGS sequence"/>
</dbReference>
<evidence type="ECO:0000313" key="1">
    <source>
        <dbReference type="EnsemblMetazoa" id="MESCA004757-PA"/>
    </source>
</evidence>
<dbReference type="HOGENOM" id="CLU_2624807_0_0_1"/>
<dbReference type="EMBL" id="CAQQ02392445">
    <property type="status" value="NOT_ANNOTATED_CDS"/>
    <property type="molecule type" value="Genomic_DNA"/>
</dbReference>